<dbReference type="EMBL" id="ML978289">
    <property type="protein sequence ID" value="KAF2024632.1"/>
    <property type="molecule type" value="Genomic_DNA"/>
</dbReference>
<feature type="region of interest" description="Disordered" evidence="2">
    <location>
        <begin position="210"/>
        <end position="259"/>
    </location>
</feature>
<name>A0A9P4LHK0_9PLEO</name>
<sequence>METKDARIRTLENSIRDANDLWEKLQKEQSYKTCEQEEIIRDLLEHLLRSGTDVPRSMINRLKRVCPNVLKECTLPTVIFAQGIPPTPESTFTDDLGRMRKTPQSGTPTSRYPGNITPALGRNSGGISQDNADPFASFWLHENISFKAVFIEYMLTERAFILACFSQYCGLQHLNILLGARLFVQAPSMRTDYYPDPSYARGGFNPYRSTSPQYAPASPGISSPRFGVTPSNTPPAHGAPFISTSSGYSPTSRGISSPRLGRIPPLVPLVFGSRYHFHGYDDLVDDNVGESSDPSSRDNASRSTSCSSSGTSHPSTTPPYTPALPNYRPQTPVYGPKPPSYTPTSPIYSP</sequence>
<dbReference type="OrthoDB" id="3800518at2759"/>
<evidence type="ECO:0000313" key="4">
    <source>
        <dbReference type="Proteomes" id="UP000799777"/>
    </source>
</evidence>
<feature type="compositionally biased region" description="Low complexity" evidence="2">
    <location>
        <begin position="301"/>
        <end position="315"/>
    </location>
</feature>
<evidence type="ECO:0000313" key="3">
    <source>
        <dbReference type="EMBL" id="KAF2024632.1"/>
    </source>
</evidence>
<keyword evidence="4" id="KW-1185">Reference proteome</keyword>
<feature type="compositionally biased region" description="Polar residues" evidence="2">
    <location>
        <begin position="242"/>
        <end position="255"/>
    </location>
</feature>
<feature type="region of interest" description="Disordered" evidence="2">
    <location>
        <begin position="286"/>
        <end position="350"/>
    </location>
</feature>
<organism evidence="3 4">
    <name type="scientific">Setomelanomma holmii</name>
    <dbReference type="NCBI Taxonomy" id="210430"/>
    <lineage>
        <taxon>Eukaryota</taxon>
        <taxon>Fungi</taxon>
        <taxon>Dikarya</taxon>
        <taxon>Ascomycota</taxon>
        <taxon>Pezizomycotina</taxon>
        <taxon>Dothideomycetes</taxon>
        <taxon>Pleosporomycetidae</taxon>
        <taxon>Pleosporales</taxon>
        <taxon>Pleosporineae</taxon>
        <taxon>Phaeosphaeriaceae</taxon>
        <taxon>Setomelanomma</taxon>
    </lineage>
</organism>
<evidence type="ECO:0000256" key="1">
    <source>
        <dbReference type="SAM" id="Coils"/>
    </source>
</evidence>
<proteinExistence type="predicted"/>
<comment type="caution">
    <text evidence="3">The sequence shown here is derived from an EMBL/GenBank/DDBJ whole genome shotgun (WGS) entry which is preliminary data.</text>
</comment>
<feature type="coiled-coil region" evidence="1">
    <location>
        <begin position="1"/>
        <end position="28"/>
    </location>
</feature>
<evidence type="ECO:0000256" key="2">
    <source>
        <dbReference type="SAM" id="MobiDB-lite"/>
    </source>
</evidence>
<feature type="compositionally biased region" description="Polar residues" evidence="2">
    <location>
        <begin position="102"/>
        <end position="112"/>
    </location>
</feature>
<gene>
    <name evidence="3" type="ORF">EK21DRAFT_93947</name>
</gene>
<dbReference type="Proteomes" id="UP000799777">
    <property type="component" value="Unassembled WGS sequence"/>
</dbReference>
<dbReference type="AlphaFoldDB" id="A0A9P4LHK0"/>
<accession>A0A9P4LHK0</accession>
<feature type="region of interest" description="Disordered" evidence="2">
    <location>
        <begin position="90"/>
        <end position="115"/>
    </location>
</feature>
<protein>
    <submittedName>
        <fullName evidence="3">Uncharacterized protein</fullName>
    </submittedName>
</protein>
<reference evidence="3" key="1">
    <citation type="journal article" date="2020" name="Stud. Mycol.">
        <title>101 Dothideomycetes genomes: a test case for predicting lifestyles and emergence of pathogens.</title>
        <authorList>
            <person name="Haridas S."/>
            <person name="Albert R."/>
            <person name="Binder M."/>
            <person name="Bloem J."/>
            <person name="Labutti K."/>
            <person name="Salamov A."/>
            <person name="Andreopoulos B."/>
            <person name="Baker S."/>
            <person name="Barry K."/>
            <person name="Bills G."/>
            <person name="Bluhm B."/>
            <person name="Cannon C."/>
            <person name="Castanera R."/>
            <person name="Culley D."/>
            <person name="Daum C."/>
            <person name="Ezra D."/>
            <person name="Gonzalez J."/>
            <person name="Henrissat B."/>
            <person name="Kuo A."/>
            <person name="Liang C."/>
            <person name="Lipzen A."/>
            <person name="Lutzoni F."/>
            <person name="Magnuson J."/>
            <person name="Mondo S."/>
            <person name="Nolan M."/>
            <person name="Ohm R."/>
            <person name="Pangilinan J."/>
            <person name="Park H.-J."/>
            <person name="Ramirez L."/>
            <person name="Alfaro M."/>
            <person name="Sun H."/>
            <person name="Tritt A."/>
            <person name="Yoshinaga Y."/>
            <person name="Zwiers L.-H."/>
            <person name="Turgeon B."/>
            <person name="Goodwin S."/>
            <person name="Spatafora J."/>
            <person name="Crous P."/>
            <person name="Grigoriev I."/>
        </authorList>
    </citation>
    <scope>NUCLEOTIDE SEQUENCE</scope>
    <source>
        <strain evidence="3">CBS 110217</strain>
    </source>
</reference>
<keyword evidence="1" id="KW-0175">Coiled coil</keyword>